<evidence type="ECO:0000256" key="13">
    <source>
        <dbReference type="ARBA" id="ARBA00060144"/>
    </source>
</evidence>
<organism evidence="15 16">
    <name type="scientific">Patella caerulea</name>
    <name type="common">Rayed Mediterranean limpet</name>
    <dbReference type="NCBI Taxonomy" id="87958"/>
    <lineage>
        <taxon>Eukaryota</taxon>
        <taxon>Metazoa</taxon>
        <taxon>Spiralia</taxon>
        <taxon>Lophotrochozoa</taxon>
        <taxon>Mollusca</taxon>
        <taxon>Gastropoda</taxon>
        <taxon>Patellogastropoda</taxon>
        <taxon>Patelloidea</taxon>
        <taxon>Patellidae</taxon>
        <taxon>Patella</taxon>
    </lineage>
</organism>
<keyword evidence="8" id="KW-0687">Ribonucleoprotein</keyword>
<evidence type="ECO:0000256" key="1">
    <source>
        <dbReference type="ARBA" id="ARBA00004123"/>
    </source>
</evidence>
<evidence type="ECO:0000256" key="7">
    <source>
        <dbReference type="ARBA" id="ARBA00023242"/>
    </source>
</evidence>
<keyword evidence="6" id="KW-0496">Mitochondrion</keyword>
<keyword evidence="5 14" id="KW-0175">Coiled coil</keyword>
<accession>A0AAN8Q169</accession>
<evidence type="ECO:0000256" key="9">
    <source>
        <dbReference type="ARBA" id="ARBA00023306"/>
    </source>
</evidence>
<feature type="coiled-coil region" evidence="14">
    <location>
        <begin position="149"/>
        <end position="176"/>
    </location>
</feature>
<comment type="similarity">
    <text evidence="3">Belongs to the mitochondrion-specific ribosomal protein mL64 family.</text>
</comment>
<evidence type="ECO:0000313" key="16">
    <source>
        <dbReference type="Proteomes" id="UP001347796"/>
    </source>
</evidence>
<evidence type="ECO:0000256" key="6">
    <source>
        <dbReference type="ARBA" id="ARBA00023128"/>
    </source>
</evidence>
<dbReference type="Proteomes" id="UP001347796">
    <property type="component" value="Unassembled WGS sequence"/>
</dbReference>
<evidence type="ECO:0000256" key="14">
    <source>
        <dbReference type="SAM" id="Coils"/>
    </source>
</evidence>
<dbReference type="PANTHER" id="PTHR31761">
    <property type="entry name" value="GROWTH ARREST AND DNA DAMAGE-INDUCIBLE PROTEINS-INTERACTING PROTEIN 1 GADD45GIP1"/>
    <property type="match status" value="1"/>
</dbReference>
<evidence type="ECO:0000256" key="8">
    <source>
        <dbReference type="ARBA" id="ARBA00023274"/>
    </source>
</evidence>
<comment type="function">
    <text evidence="13">Acts as a negative regulator of G1 to S cell cycle phase progression by inhibiting cyclin-dependent kinases. Inhibitory effects are additive with GADD45 proteins but also occur in the absence of GADD45 proteins. Acts as a repressor of the orphan nuclear receptor NR4A1 by inhibiting AB domain-mediated transcriptional activity. May be involved in the hormone-mediated regulation of NR4A1 transcriptional activity. May play a role in mitochondrial protein synthesis.</text>
</comment>
<dbReference type="EMBL" id="JAZGQO010000008">
    <property type="protein sequence ID" value="KAK6180255.1"/>
    <property type="molecule type" value="Genomic_DNA"/>
</dbReference>
<comment type="subcellular location">
    <subcellularLocation>
        <location evidence="2">Mitochondrion</location>
    </subcellularLocation>
    <subcellularLocation>
        <location evidence="1">Nucleus</location>
    </subcellularLocation>
</comment>
<dbReference type="AlphaFoldDB" id="A0AAN8Q169"/>
<evidence type="ECO:0000256" key="2">
    <source>
        <dbReference type="ARBA" id="ARBA00004173"/>
    </source>
</evidence>
<protein>
    <recommendedName>
        <fullName evidence="11">Large ribosomal subunit protein mL64</fullName>
    </recommendedName>
    <alternativeName>
        <fullName evidence="10">39S ribosomal protein L59, mitochondrial</fullName>
    </alternativeName>
    <alternativeName>
        <fullName evidence="12">Growth arrest and DNA damage-inducible proteins-interacting protein 1</fullName>
    </alternativeName>
</protein>
<evidence type="ECO:0000256" key="10">
    <source>
        <dbReference type="ARBA" id="ARBA00030700"/>
    </source>
</evidence>
<dbReference type="Gene3D" id="6.10.280.120">
    <property type="entry name" value="Growth arrest and DNA-damage-inducible proteins-interacting protein 1"/>
    <property type="match status" value="1"/>
</dbReference>
<keyword evidence="4" id="KW-0689">Ribosomal protein</keyword>
<evidence type="ECO:0000256" key="12">
    <source>
        <dbReference type="ARBA" id="ARBA00035485"/>
    </source>
</evidence>
<evidence type="ECO:0000313" key="15">
    <source>
        <dbReference type="EMBL" id="KAK6180255.1"/>
    </source>
</evidence>
<reference evidence="15 16" key="1">
    <citation type="submission" date="2024-01" db="EMBL/GenBank/DDBJ databases">
        <title>The genome of the rayed Mediterranean limpet Patella caerulea (Linnaeus, 1758).</title>
        <authorList>
            <person name="Anh-Thu Weber A."/>
            <person name="Halstead-Nussloch G."/>
        </authorList>
    </citation>
    <scope>NUCLEOTIDE SEQUENCE [LARGE SCALE GENOMIC DNA]</scope>
    <source>
        <strain evidence="15">AATW-2023a</strain>
        <tissue evidence="15">Whole specimen</tissue>
    </source>
</reference>
<dbReference type="InterPro" id="IPR018472">
    <property type="entry name" value="Ribosomal_mL64"/>
</dbReference>
<keyword evidence="9" id="KW-0131">Cell cycle</keyword>
<dbReference type="Pfam" id="PF10147">
    <property type="entry name" value="CR6_interact"/>
    <property type="match status" value="1"/>
</dbReference>
<dbReference type="PANTHER" id="PTHR31761:SF1">
    <property type="entry name" value="LARGE RIBOSOMAL SUBUNIT PROTEIN ML64"/>
    <property type="match status" value="1"/>
</dbReference>
<keyword evidence="7" id="KW-0539">Nucleus</keyword>
<dbReference type="GO" id="GO:0005634">
    <property type="term" value="C:nucleus"/>
    <property type="evidence" value="ECO:0007669"/>
    <property type="project" value="UniProtKB-SubCell"/>
</dbReference>
<name>A0AAN8Q169_PATCE</name>
<dbReference type="InterPro" id="IPR043035">
    <property type="entry name" value="Ribosomal_mL64_sf"/>
</dbReference>
<dbReference type="GO" id="GO:0005840">
    <property type="term" value="C:ribosome"/>
    <property type="evidence" value="ECO:0007669"/>
    <property type="project" value="UniProtKB-KW"/>
</dbReference>
<gene>
    <name evidence="15" type="ORF">SNE40_012443</name>
</gene>
<evidence type="ECO:0000256" key="11">
    <source>
        <dbReference type="ARBA" id="ARBA00035184"/>
    </source>
</evidence>
<evidence type="ECO:0000256" key="4">
    <source>
        <dbReference type="ARBA" id="ARBA00022980"/>
    </source>
</evidence>
<evidence type="ECO:0000256" key="3">
    <source>
        <dbReference type="ARBA" id="ARBA00005421"/>
    </source>
</evidence>
<keyword evidence="16" id="KW-1185">Reference proteome</keyword>
<sequence length="264" mass="32004">MRVSSLYTMAASMTKLGINHLYRLLSLRNIHVQSTLFVSWPFSEKTDKNEEEFPSEEVFEVADERNEVSEEMIDKMRNVSRLPDRLRRRLPHVNKMPDSNHPKFDQLWFKRKMYAKFGQESGVDARIMWPTRSEIRERIEEDTILEPSLQERLQKAEEEKIQIEKYLNQRQEKIKANMAKMPKWIEEYKARESKKLETQKKQQDKKQILLEQAREYFGYAIDPRDQKFIRMLEEKEEEEKKLLKKKKKEKRLQLKEMYNVTGKQ</sequence>
<proteinExistence type="inferred from homology"/>
<dbReference type="GO" id="GO:1990904">
    <property type="term" value="C:ribonucleoprotein complex"/>
    <property type="evidence" value="ECO:0007669"/>
    <property type="project" value="UniProtKB-KW"/>
</dbReference>
<dbReference type="GO" id="GO:0005739">
    <property type="term" value="C:mitochondrion"/>
    <property type="evidence" value="ECO:0007669"/>
    <property type="project" value="UniProtKB-SubCell"/>
</dbReference>
<comment type="caution">
    <text evidence="15">The sequence shown here is derived from an EMBL/GenBank/DDBJ whole genome shotgun (WGS) entry which is preliminary data.</text>
</comment>
<evidence type="ECO:0000256" key="5">
    <source>
        <dbReference type="ARBA" id="ARBA00023054"/>
    </source>
</evidence>